<feature type="region of interest" description="Disordered" evidence="1">
    <location>
        <begin position="1"/>
        <end position="24"/>
    </location>
</feature>
<dbReference type="InterPro" id="IPR025494">
    <property type="entry name" value="DUF4385"/>
</dbReference>
<dbReference type="AlphaFoldDB" id="A0A517LC06"/>
<dbReference type="Pfam" id="PF14328">
    <property type="entry name" value="DUF4385"/>
    <property type="match status" value="1"/>
</dbReference>
<protein>
    <submittedName>
        <fullName evidence="2">Uncharacterized protein</fullName>
    </submittedName>
</protein>
<evidence type="ECO:0000256" key="1">
    <source>
        <dbReference type="SAM" id="MobiDB-lite"/>
    </source>
</evidence>
<dbReference type="Proteomes" id="UP000316270">
    <property type="component" value="Chromosome 9"/>
</dbReference>
<gene>
    <name evidence="2" type="ORF">FKW77_002228</name>
</gene>
<sequence length="87" mass="10370">MARKFIQMGMTRSKRYANHAGGKKYDANHKELAKSDSHKDHDEKLAASEIFKEVWQRCKEHEGYQRMKEEFLKEQKVWEKEGRGEKA</sequence>
<evidence type="ECO:0000313" key="2">
    <source>
        <dbReference type="EMBL" id="QDS73171.1"/>
    </source>
</evidence>
<proteinExistence type="predicted"/>
<evidence type="ECO:0000313" key="3">
    <source>
        <dbReference type="Proteomes" id="UP000316270"/>
    </source>
</evidence>
<keyword evidence="3" id="KW-1185">Reference proteome</keyword>
<name>A0A517LC06_9PEZI</name>
<organism evidence="2 3">
    <name type="scientific">Venturia effusa</name>
    <dbReference type="NCBI Taxonomy" id="50376"/>
    <lineage>
        <taxon>Eukaryota</taxon>
        <taxon>Fungi</taxon>
        <taxon>Dikarya</taxon>
        <taxon>Ascomycota</taxon>
        <taxon>Pezizomycotina</taxon>
        <taxon>Dothideomycetes</taxon>
        <taxon>Pleosporomycetidae</taxon>
        <taxon>Venturiales</taxon>
        <taxon>Venturiaceae</taxon>
        <taxon>Venturia</taxon>
    </lineage>
</organism>
<accession>A0A517LC06</accession>
<dbReference type="EMBL" id="CP042193">
    <property type="protein sequence ID" value="QDS73171.1"/>
    <property type="molecule type" value="Genomic_DNA"/>
</dbReference>
<dbReference type="OrthoDB" id="2589819at2759"/>
<reference evidence="2 3" key="1">
    <citation type="submission" date="2019-07" db="EMBL/GenBank/DDBJ databases">
        <title>Finished genome of Venturia effusa.</title>
        <authorList>
            <person name="Young C.A."/>
            <person name="Cox M.P."/>
            <person name="Ganley A.R.D."/>
            <person name="David W.J."/>
        </authorList>
    </citation>
    <scope>NUCLEOTIDE SEQUENCE [LARGE SCALE GENOMIC DNA]</scope>
    <source>
        <strain evidence="3">albino</strain>
    </source>
</reference>